<reference evidence="2" key="2">
    <citation type="journal article" date="2021" name="PeerJ">
        <title>Extensive microbial diversity within the chicken gut microbiome revealed by metagenomics and culture.</title>
        <authorList>
            <person name="Gilroy R."/>
            <person name="Ravi A."/>
            <person name="Getino M."/>
            <person name="Pursley I."/>
            <person name="Horton D.L."/>
            <person name="Alikhan N.F."/>
            <person name="Baker D."/>
            <person name="Gharbi K."/>
            <person name="Hall N."/>
            <person name="Watson M."/>
            <person name="Adriaenssens E.M."/>
            <person name="Foster-Nyarko E."/>
            <person name="Jarju S."/>
            <person name="Secka A."/>
            <person name="Antonio M."/>
            <person name="Oren A."/>
            <person name="Chaudhuri R.R."/>
            <person name="La Ragione R."/>
            <person name="Hildebrand F."/>
            <person name="Pallen M.J."/>
        </authorList>
    </citation>
    <scope>NUCLEOTIDE SEQUENCE</scope>
    <source>
        <strain evidence="2">ChiSjej6B24-2974</strain>
    </source>
</reference>
<comment type="similarity">
    <text evidence="1">Belongs to the RutC family.</text>
</comment>
<evidence type="ECO:0000256" key="1">
    <source>
        <dbReference type="ARBA" id="ARBA00010552"/>
    </source>
</evidence>
<dbReference type="Pfam" id="PF01042">
    <property type="entry name" value="Ribonuc_L-PSP"/>
    <property type="match status" value="1"/>
</dbReference>
<sequence>MKQCFLTTNGPKAIGPYSTAVICGNTVYLSGMIPTDPATGKIAEGGVEAQARQVFENIKTVLGEMGLTFANALKATVFLTDLGDFSAVNAIYESYFGPDYPARSCVEVSRLPAGARVEVELICEKA</sequence>
<proteinExistence type="inferred from homology"/>
<reference evidence="2" key="1">
    <citation type="submission" date="2020-10" db="EMBL/GenBank/DDBJ databases">
        <authorList>
            <person name="Gilroy R."/>
        </authorList>
    </citation>
    <scope>NUCLEOTIDE SEQUENCE</scope>
    <source>
        <strain evidence="2">ChiSjej6B24-2974</strain>
    </source>
</reference>
<dbReference type="EMBL" id="DVFZ01000020">
    <property type="protein sequence ID" value="HIQ81843.1"/>
    <property type="molecule type" value="Genomic_DNA"/>
</dbReference>
<accession>A0A9D0ZJL0</accession>
<dbReference type="FunFam" id="3.30.1330.40:FF:000001">
    <property type="entry name" value="L-PSP family endoribonuclease"/>
    <property type="match status" value="1"/>
</dbReference>
<evidence type="ECO:0000313" key="2">
    <source>
        <dbReference type="EMBL" id="HIQ81843.1"/>
    </source>
</evidence>
<dbReference type="InterPro" id="IPR035959">
    <property type="entry name" value="RutC-like_sf"/>
</dbReference>
<dbReference type="PANTHER" id="PTHR11803">
    <property type="entry name" value="2-IMINOBUTANOATE/2-IMINOPROPANOATE DEAMINASE RIDA"/>
    <property type="match status" value="1"/>
</dbReference>
<organism evidence="2 3">
    <name type="scientific">Candidatus Pullichristensenella stercorigallinarum</name>
    <dbReference type="NCBI Taxonomy" id="2840909"/>
    <lineage>
        <taxon>Bacteria</taxon>
        <taxon>Bacillati</taxon>
        <taxon>Bacillota</taxon>
        <taxon>Clostridia</taxon>
        <taxon>Candidatus Pullichristensenella</taxon>
    </lineage>
</organism>
<dbReference type="SUPFAM" id="SSF55298">
    <property type="entry name" value="YjgF-like"/>
    <property type="match status" value="1"/>
</dbReference>
<protein>
    <submittedName>
        <fullName evidence="2">RidA family protein</fullName>
    </submittedName>
</protein>
<gene>
    <name evidence="2" type="ORF">IAA52_01940</name>
</gene>
<dbReference type="InterPro" id="IPR006056">
    <property type="entry name" value="RidA"/>
</dbReference>
<dbReference type="PANTHER" id="PTHR11803:SF39">
    <property type="entry name" value="2-IMINOBUTANOATE_2-IMINOPROPANOATE DEAMINASE"/>
    <property type="match status" value="1"/>
</dbReference>
<dbReference type="GO" id="GO:0019239">
    <property type="term" value="F:deaminase activity"/>
    <property type="evidence" value="ECO:0007669"/>
    <property type="project" value="TreeGrafter"/>
</dbReference>
<dbReference type="NCBIfam" id="TIGR00004">
    <property type="entry name" value="Rid family detoxifying hydrolase"/>
    <property type="match status" value="1"/>
</dbReference>
<dbReference type="AlphaFoldDB" id="A0A9D0ZJL0"/>
<dbReference type="InterPro" id="IPR006175">
    <property type="entry name" value="YjgF/YER057c/UK114"/>
</dbReference>
<dbReference type="GO" id="GO:0005829">
    <property type="term" value="C:cytosol"/>
    <property type="evidence" value="ECO:0007669"/>
    <property type="project" value="TreeGrafter"/>
</dbReference>
<comment type="caution">
    <text evidence="2">The sequence shown here is derived from an EMBL/GenBank/DDBJ whole genome shotgun (WGS) entry which is preliminary data.</text>
</comment>
<dbReference type="Proteomes" id="UP000824260">
    <property type="component" value="Unassembled WGS sequence"/>
</dbReference>
<evidence type="ECO:0000313" key="3">
    <source>
        <dbReference type="Proteomes" id="UP000824260"/>
    </source>
</evidence>
<name>A0A9D0ZJL0_9FIRM</name>
<dbReference type="Gene3D" id="3.30.1330.40">
    <property type="entry name" value="RutC-like"/>
    <property type="match status" value="1"/>
</dbReference>
<dbReference type="CDD" id="cd00448">
    <property type="entry name" value="YjgF_YER057c_UK114_family"/>
    <property type="match status" value="1"/>
</dbReference>